<feature type="compositionally biased region" description="Polar residues" evidence="3">
    <location>
        <begin position="79"/>
        <end position="89"/>
    </location>
</feature>
<dbReference type="GO" id="GO:0072686">
    <property type="term" value="C:mitotic spindle"/>
    <property type="evidence" value="ECO:0007669"/>
    <property type="project" value="InterPro"/>
</dbReference>
<dbReference type="AlphaFoldDB" id="A0AAV4ZWU3"/>
<evidence type="ECO:0000313" key="6">
    <source>
        <dbReference type="Proteomes" id="UP001050691"/>
    </source>
</evidence>
<feature type="region of interest" description="Disordered" evidence="3">
    <location>
        <begin position="595"/>
        <end position="616"/>
    </location>
</feature>
<keyword evidence="1" id="KW-0677">Repeat</keyword>
<dbReference type="GO" id="GO:0042729">
    <property type="term" value="C:DASH complex"/>
    <property type="evidence" value="ECO:0007669"/>
    <property type="project" value="InterPro"/>
</dbReference>
<feature type="coiled-coil region" evidence="2">
    <location>
        <begin position="183"/>
        <end position="240"/>
    </location>
</feature>
<name>A0AAV4ZWU3_9AGAM</name>
<feature type="region of interest" description="Disordered" evidence="3">
    <location>
        <begin position="79"/>
        <end position="106"/>
    </location>
</feature>
<dbReference type="GO" id="GO:0000278">
    <property type="term" value="P:mitotic cell cycle"/>
    <property type="evidence" value="ECO:0007669"/>
    <property type="project" value="InterPro"/>
</dbReference>
<dbReference type="Pfam" id="PF08651">
    <property type="entry name" value="DASH_Duo1"/>
    <property type="match status" value="1"/>
</dbReference>
<dbReference type="PANTHER" id="PTHR15526">
    <property type="entry name" value="MUSKELIN"/>
    <property type="match status" value="1"/>
</dbReference>
<dbReference type="InterPro" id="IPR052456">
    <property type="entry name" value="CTLH_complex_component"/>
</dbReference>
<dbReference type="EMBL" id="BPWL01000001">
    <property type="protein sequence ID" value="GJJ06436.1"/>
    <property type="molecule type" value="Genomic_DNA"/>
</dbReference>
<accession>A0AAV4ZWU3</accession>
<proteinExistence type="predicted"/>
<dbReference type="InterPro" id="IPR013960">
    <property type="entry name" value="DASH_Duo1"/>
</dbReference>
<keyword evidence="6" id="KW-1185">Reference proteome</keyword>
<keyword evidence="2" id="KW-0175">Coiled coil</keyword>
<dbReference type="InterPro" id="IPR006652">
    <property type="entry name" value="Kelch_1"/>
</dbReference>
<organism evidence="5 6">
    <name type="scientific">Clathrus columnatus</name>
    <dbReference type="NCBI Taxonomy" id="1419009"/>
    <lineage>
        <taxon>Eukaryota</taxon>
        <taxon>Fungi</taxon>
        <taxon>Dikarya</taxon>
        <taxon>Basidiomycota</taxon>
        <taxon>Agaricomycotina</taxon>
        <taxon>Agaricomycetes</taxon>
        <taxon>Phallomycetidae</taxon>
        <taxon>Phallales</taxon>
        <taxon>Clathraceae</taxon>
        <taxon>Clathrus</taxon>
    </lineage>
</organism>
<protein>
    <recommendedName>
        <fullName evidence="4">Muskelin N-terminal domain-containing protein</fullName>
    </recommendedName>
</protein>
<evidence type="ECO:0000256" key="1">
    <source>
        <dbReference type="ARBA" id="ARBA00022737"/>
    </source>
</evidence>
<sequence>MSWTSAENLSVAGSSILKESPPFFSNRRNTGHGGEDLSLSELCLDSDFSENLLEEKPFSLLPPQSRNNAQNNNHNLEAATQSTSDSNPINAIDASGKSTSTRSQREEQLQRDLFVLKKLNASMSVYMNALKSVSTATENATLQMDRTEKLLNLYVDLMRETEKNSQLIFDETWQGGSDDLQLVAQLKQEAAEREERERQEKERIIRMEREKREKERKEELEREAKQRKEQERAAAKMIKATRGMRVSSIPSVPLKYRIAKCTGHSGTYGPENILVDNPTDQSSRWSGGTQSANTQHASLQYETIQGSSISSELYPSKKPTFVIKVYVGRTMDTLSLALHEGLVNNSIPETYPFQRTNRSGLLVPIRYIKIVPLSAHSPNFNTSIWHVAISGVNEPQVVKHAQDAYTQYMEANVLRHVLKFLRQKRHLAVYHTLLRRSHQQLEHPTISRLYDELMLGNWSTVESLIESAAFEGLFDRKIGQYDPKAIWRRLNGTIADGEVPSARGGHQMCIDVEAGIIYIFGGWNGKHDLDDLWCYYIDEQRWRLLSKHTAQDGGPSPRSCHKMVFDPLTGYLYILGRVGDVEGLASAPPATSIEATNSAQPTTLPGGGVPPSVSAENPKRLVSDFYRYSTRGPNAGQWTLLSEDTAAEDGPCLIYDHQIAIDSEKQILYVSGGRVVDNDMDTGSMRFSGFYQYHIITGKWERIIDETSSLKPDSRSPHSRYGHSMTFDPVRRRLIIMAGKTGETFLSDMYIYDVDSQTITDVTNDFTTQGGPDPSFCQRAVVDPESGFLLMLPGFLKPKSQEHTKDGSLQSAFWIYKPESSRWVKVSGFRPSETDWQANEDTELEPTPRFAHEMVYDPVRKLVYVHGGNSGHEESKRLDDFWSMQLVQFKEICEVQSPVQALTFLQREVYSMVDHSSEEESATFRALHSHLFEKVHPHSNNVRLADEDAMVSVGEHHDGQTIERSEPSDTRSSSKSGQSEEGYEDLDESHFMQRTEVFEALLELVNPDAKQPESDLMGIMEELDMSYP</sequence>
<dbReference type="SUPFAM" id="SSF117281">
    <property type="entry name" value="Kelch motif"/>
    <property type="match status" value="1"/>
</dbReference>
<feature type="domain" description="Muskelin N-terminal" evidence="4">
    <location>
        <begin position="254"/>
        <end position="444"/>
    </location>
</feature>
<evidence type="ECO:0000256" key="3">
    <source>
        <dbReference type="SAM" id="MobiDB-lite"/>
    </source>
</evidence>
<dbReference type="GO" id="GO:0005737">
    <property type="term" value="C:cytoplasm"/>
    <property type="evidence" value="ECO:0007669"/>
    <property type="project" value="TreeGrafter"/>
</dbReference>
<reference evidence="5" key="1">
    <citation type="submission" date="2021-10" db="EMBL/GenBank/DDBJ databases">
        <title>De novo Genome Assembly of Clathrus columnatus (Basidiomycota, Fungi) Using Illumina and Nanopore Sequence Data.</title>
        <authorList>
            <person name="Ogiso-Tanaka E."/>
            <person name="Itagaki H."/>
            <person name="Hosoya T."/>
            <person name="Hosaka K."/>
        </authorList>
    </citation>
    <scope>NUCLEOTIDE SEQUENCE</scope>
    <source>
        <strain evidence="5">MO-923</strain>
    </source>
</reference>
<evidence type="ECO:0000259" key="4">
    <source>
        <dbReference type="Pfam" id="PF06588"/>
    </source>
</evidence>
<dbReference type="Gene3D" id="2.60.120.260">
    <property type="entry name" value="Galactose-binding domain-like"/>
    <property type="match status" value="1"/>
</dbReference>
<comment type="caution">
    <text evidence="5">The sequence shown here is derived from an EMBL/GenBank/DDBJ whole genome shotgun (WGS) entry which is preliminary data.</text>
</comment>
<dbReference type="Proteomes" id="UP001050691">
    <property type="component" value="Unassembled WGS sequence"/>
</dbReference>
<dbReference type="InterPro" id="IPR010565">
    <property type="entry name" value="Muskelin_N"/>
</dbReference>
<gene>
    <name evidence="5" type="ORF">Clacol_000628</name>
</gene>
<feature type="region of interest" description="Disordered" evidence="3">
    <location>
        <begin position="955"/>
        <end position="990"/>
    </location>
</feature>
<dbReference type="Pfam" id="PF01344">
    <property type="entry name" value="Kelch_1"/>
    <property type="match status" value="1"/>
</dbReference>
<dbReference type="InterPro" id="IPR015915">
    <property type="entry name" value="Kelch-typ_b-propeller"/>
</dbReference>
<dbReference type="Gene3D" id="2.120.10.80">
    <property type="entry name" value="Kelch-type beta propeller"/>
    <property type="match status" value="2"/>
</dbReference>
<dbReference type="PANTHER" id="PTHR15526:SF5">
    <property type="entry name" value="MUSKELIN"/>
    <property type="match status" value="1"/>
</dbReference>
<evidence type="ECO:0000256" key="2">
    <source>
        <dbReference type="SAM" id="Coils"/>
    </source>
</evidence>
<feature type="compositionally biased region" description="Polar residues" evidence="3">
    <location>
        <begin position="970"/>
        <end position="979"/>
    </location>
</feature>
<dbReference type="Pfam" id="PF06588">
    <property type="entry name" value="Muskelin_N"/>
    <property type="match status" value="1"/>
</dbReference>
<evidence type="ECO:0000313" key="5">
    <source>
        <dbReference type="EMBL" id="GJJ06436.1"/>
    </source>
</evidence>
<feature type="compositionally biased region" description="Basic and acidic residues" evidence="3">
    <location>
        <begin position="955"/>
        <end position="969"/>
    </location>
</feature>